<proteinExistence type="predicted"/>
<keyword evidence="2" id="KW-1185">Reference proteome</keyword>
<name>A0A2A6CBM3_PRIPA</name>
<evidence type="ECO:0000313" key="2">
    <source>
        <dbReference type="Proteomes" id="UP000005239"/>
    </source>
</evidence>
<reference evidence="2" key="1">
    <citation type="journal article" date="2008" name="Nat. Genet.">
        <title>The Pristionchus pacificus genome provides a unique perspective on nematode lifestyle and parasitism.</title>
        <authorList>
            <person name="Dieterich C."/>
            <person name="Clifton S.W."/>
            <person name="Schuster L.N."/>
            <person name="Chinwalla A."/>
            <person name="Delehaunty K."/>
            <person name="Dinkelacker I."/>
            <person name="Fulton L."/>
            <person name="Fulton R."/>
            <person name="Godfrey J."/>
            <person name="Minx P."/>
            <person name="Mitreva M."/>
            <person name="Roeseler W."/>
            <person name="Tian H."/>
            <person name="Witte H."/>
            <person name="Yang S.P."/>
            <person name="Wilson R.K."/>
            <person name="Sommer R.J."/>
        </authorList>
    </citation>
    <scope>NUCLEOTIDE SEQUENCE [LARGE SCALE GENOMIC DNA]</scope>
    <source>
        <strain evidence="2">PS312</strain>
    </source>
</reference>
<gene>
    <name evidence="1" type="primary">WBGene00277095</name>
</gene>
<dbReference type="AlphaFoldDB" id="A0A2A6CBM3"/>
<evidence type="ECO:0000313" key="1">
    <source>
        <dbReference type="EnsemblMetazoa" id="PPA38726.1"/>
    </source>
</evidence>
<sequence length="91" mass="10470">MSPSPVNEKQDINGQDASIILKPWEAYTLRDLDYYPRLPEGCPLEILNFLNRKELFDIFFVNKRLGEAALSRALDKEKWEGGILTIAQESE</sequence>
<organism evidence="1 2">
    <name type="scientific">Pristionchus pacificus</name>
    <name type="common">Parasitic nematode worm</name>
    <dbReference type="NCBI Taxonomy" id="54126"/>
    <lineage>
        <taxon>Eukaryota</taxon>
        <taxon>Metazoa</taxon>
        <taxon>Ecdysozoa</taxon>
        <taxon>Nematoda</taxon>
        <taxon>Chromadorea</taxon>
        <taxon>Rhabditida</taxon>
        <taxon>Rhabditina</taxon>
        <taxon>Diplogasteromorpha</taxon>
        <taxon>Diplogasteroidea</taxon>
        <taxon>Neodiplogasteridae</taxon>
        <taxon>Pristionchus</taxon>
    </lineage>
</organism>
<dbReference type="Proteomes" id="UP000005239">
    <property type="component" value="Unassembled WGS sequence"/>
</dbReference>
<accession>A0A2A6CBM3</accession>
<protein>
    <submittedName>
        <fullName evidence="1">Uncharacterized protein</fullName>
    </submittedName>
</protein>
<dbReference type="EnsemblMetazoa" id="PPA38726.1">
    <property type="protein sequence ID" value="PPA38726.1"/>
    <property type="gene ID" value="WBGene00277095"/>
</dbReference>
<accession>A0A8R1YRQ9</accession>
<reference evidence="1" key="2">
    <citation type="submission" date="2022-06" db="UniProtKB">
        <authorList>
            <consortium name="EnsemblMetazoa"/>
        </authorList>
    </citation>
    <scope>IDENTIFICATION</scope>
    <source>
        <strain evidence="1">PS312</strain>
    </source>
</reference>